<name>A0ABX5CQJ3_9ALTE</name>
<gene>
    <name evidence="1" type="ORF">C6Y39_06720</name>
</gene>
<dbReference type="EMBL" id="PVNO01000023">
    <property type="protein sequence ID" value="PRO69722.1"/>
    <property type="molecule type" value="Genomic_DNA"/>
</dbReference>
<proteinExistence type="predicted"/>
<keyword evidence="2" id="KW-1185">Reference proteome</keyword>
<protein>
    <submittedName>
        <fullName evidence="1">Uncharacterized protein</fullName>
    </submittedName>
</protein>
<sequence>MTQLENKVGSCYERIVKRSFSTSLVMAALATLCACESSSENVEAQIEIPTEAYSPSINDATEQAQDISAKHQSEMFAYLDESELIDAYYDVQN</sequence>
<reference evidence="2" key="1">
    <citation type="journal article" date="2020" name="Int. J. Syst. Evol. Microbiol.">
        <title>Alteromonas alba sp. nov., a marine bacterium isolated from the seawater of the West Pacific Ocean.</title>
        <authorList>
            <person name="Sun C."/>
            <person name="Wu Y.-H."/>
            <person name="Xamxidin M."/>
            <person name="Cheng H."/>
            <person name="Xu X.-W."/>
        </authorList>
    </citation>
    <scope>NUCLEOTIDE SEQUENCE [LARGE SCALE GENOMIC DNA]</scope>
    <source>
        <strain evidence="2">9a2</strain>
    </source>
</reference>
<organism evidence="1 2">
    <name type="scientific">Alteromonas gracilis</name>
    <dbReference type="NCBI Taxonomy" id="1479524"/>
    <lineage>
        <taxon>Bacteria</taxon>
        <taxon>Pseudomonadati</taxon>
        <taxon>Pseudomonadota</taxon>
        <taxon>Gammaproteobacteria</taxon>
        <taxon>Alteromonadales</taxon>
        <taxon>Alteromonadaceae</taxon>
        <taxon>Alteromonas/Salinimonas group</taxon>
        <taxon>Alteromonas</taxon>
    </lineage>
</organism>
<dbReference type="Proteomes" id="UP000239539">
    <property type="component" value="Unassembled WGS sequence"/>
</dbReference>
<accession>A0ABX5CQJ3</accession>
<dbReference type="PROSITE" id="PS51257">
    <property type="entry name" value="PROKAR_LIPOPROTEIN"/>
    <property type="match status" value="1"/>
</dbReference>
<evidence type="ECO:0000313" key="2">
    <source>
        <dbReference type="Proteomes" id="UP000239539"/>
    </source>
</evidence>
<evidence type="ECO:0000313" key="1">
    <source>
        <dbReference type="EMBL" id="PRO69722.1"/>
    </source>
</evidence>
<comment type="caution">
    <text evidence="1">The sequence shown here is derived from an EMBL/GenBank/DDBJ whole genome shotgun (WGS) entry which is preliminary data.</text>
</comment>